<evidence type="ECO:0000313" key="3">
    <source>
        <dbReference type="Proteomes" id="UP001066276"/>
    </source>
</evidence>
<name>A0AAV7VDY8_PLEWA</name>
<reference evidence="2" key="1">
    <citation type="journal article" date="2022" name="bioRxiv">
        <title>Sequencing and chromosome-scale assembly of the giantPleurodeles waltlgenome.</title>
        <authorList>
            <person name="Brown T."/>
            <person name="Elewa A."/>
            <person name="Iarovenko S."/>
            <person name="Subramanian E."/>
            <person name="Araus A.J."/>
            <person name="Petzold A."/>
            <person name="Susuki M."/>
            <person name="Suzuki K.-i.T."/>
            <person name="Hayashi T."/>
            <person name="Toyoda A."/>
            <person name="Oliveira C."/>
            <person name="Osipova E."/>
            <person name="Leigh N.D."/>
            <person name="Simon A."/>
            <person name="Yun M.H."/>
        </authorList>
    </citation>
    <scope>NUCLEOTIDE SEQUENCE</scope>
    <source>
        <strain evidence="2">20211129_DDA</strain>
        <tissue evidence="2">Liver</tissue>
    </source>
</reference>
<dbReference type="AlphaFoldDB" id="A0AAV7VDY8"/>
<gene>
    <name evidence="2" type="ORF">NDU88_002218</name>
</gene>
<organism evidence="2 3">
    <name type="scientific">Pleurodeles waltl</name>
    <name type="common">Iberian ribbed newt</name>
    <dbReference type="NCBI Taxonomy" id="8319"/>
    <lineage>
        <taxon>Eukaryota</taxon>
        <taxon>Metazoa</taxon>
        <taxon>Chordata</taxon>
        <taxon>Craniata</taxon>
        <taxon>Vertebrata</taxon>
        <taxon>Euteleostomi</taxon>
        <taxon>Amphibia</taxon>
        <taxon>Batrachia</taxon>
        <taxon>Caudata</taxon>
        <taxon>Salamandroidea</taxon>
        <taxon>Salamandridae</taxon>
        <taxon>Pleurodelinae</taxon>
        <taxon>Pleurodeles</taxon>
    </lineage>
</organism>
<keyword evidence="3" id="KW-1185">Reference proteome</keyword>
<dbReference type="EMBL" id="JANPWB010000003">
    <property type="protein sequence ID" value="KAJ1198377.1"/>
    <property type="molecule type" value="Genomic_DNA"/>
</dbReference>
<sequence>MGRGPTKSSRRWRHTSGPTGGSGVPGRSGRPERQAAGVAASREQRGAASPISESVRFRCEDGRDGPATIGGGLRPVLWRLESLRCTGGEVLRGYEGPRDWGLGSPSRMTLGPPLSMW</sequence>
<dbReference type="Proteomes" id="UP001066276">
    <property type="component" value="Chromosome 2_1"/>
</dbReference>
<evidence type="ECO:0000256" key="1">
    <source>
        <dbReference type="SAM" id="MobiDB-lite"/>
    </source>
</evidence>
<proteinExistence type="predicted"/>
<evidence type="ECO:0000313" key="2">
    <source>
        <dbReference type="EMBL" id="KAJ1198377.1"/>
    </source>
</evidence>
<feature type="region of interest" description="Disordered" evidence="1">
    <location>
        <begin position="1"/>
        <end position="72"/>
    </location>
</feature>
<protein>
    <submittedName>
        <fullName evidence="2">Uncharacterized protein</fullName>
    </submittedName>
</protein>
<feature type="compositionally biased region" description="Basic and acidic residues" evidence="1">
    <location>
        <begin position="55"/>
        <end position="64"/>
    </location>
</feature>
<accession>A0AAV7VDY8</accession>
<feature type="region of interest" description="Disordered" evidence="1">
    <location>
        <begin position="95"/>
        <end position="117"/>
    </location>
</feature>
<comment type="caution">
    <text evidence="2">The sequence shown here is derived from an EMBL/GenBank/DDBJ whole genome shotgun (WGS) entry which is preliminary data.</text>
</comment>